<dbReference type="InterPro" id="IPR001969">
    <property type="entry name" value="Aspartic_peptidase_AS"/>
</dbReference>
<keyword evidence="8" id="KW-0732">Signal</keyword>
<dbReference type="InterPro" id="IPR051708">
    <property type="entry name" value="Plant_Aspart_Prot_A1"/>
</dbReference>
<evidence type="ECO:0000313" key="11">
    <source>
        <dbReference type="Proteomes" id="UP000238479"/>
    </source>
</evidence>
<evidence type="ECO:0000256" key="5">
    <source>
        <dbReference type="ARBA" id="ARBA00022750"/>
    </source>
</evidence>
<keyword evidence="7" id="KW-0325">Glycoprotein</keyword>
<evidence type="ECO:0000256" key="7">
    <source>
        <dbReference type="ARBA" id="ARBA00023180"/>
    </source>
</evidence>
<evidence type="ECO:0000259" key="9">
    <source>
        <dbReference type="PROSITE" id="PS51767"/>
    </source>
</evidence>
<name>A0A2P6SE37_ROSCH</name>
<dbReference type="Pfam" id="PF14543">
    <property type="entry name" value="TAXi_N"/>
    <property type="match status" value="1"/>
</dbReference>
<evidence type="ECO:0000256" key="1">
    <source>
        <dbReference type="ARBA" id="ARBA00004613"/>
    </source>
</evidence>
<comment type="subcellular location">
    <subcellularLocation>
        <location evidence="1">Secreted</location>
    </subcellularLocation>
</comment>
<dbReference type="SUPFAM" id="SSF50630">
    <property type="entry name" value="Acid proteases"/>
    <property type="match status" value="1"/>
</dbReference>
<evidence type="ECO:0000256" key="2">
    <source>
        <dbReference type="ARBA" id="ARBA00007447"/>
    </source>
</evidence>
<feature type="signal peptide" evidence="8">
    <location>
        <begin position="1"/>
        <end position="24"/>
    </location>
</feature>
<evidence type="ECO:0000256" key="4">
    <source>
        <dbReference type="ARBA" id="ARBA00022670"/>
    </source>
</evidence>
<dbReference type="CDD" id="cd05476">
    <property type="entry name" value="pepsin_A_like_plant"/>
    <property type="match status" value="1"/>
</dbReference>
<proteinExistence type="inferred from homology"/>
<sequence length="413" mass="44299">MAALATTAFALFLLCVSDFSSVSAKGGFTIDLIHRDSPHSPFYNPSETPSQRLKNAFCRSISRLNHFSPTASSSVAQPNQAESTITNNNGDYLMELSVGTPPFPIKAIADTGSDLIWTQCEPCVDCYTQTDPIFDPSKSSTYRTIPCSSDQCTELKGRCPAEGSGSGSACQYKVSYGDQSHTIGDIAVDTLTLTSTTGNNVSFPKTMATPAMTMLEPLTKKDGKFSYCLVPFGSEGNQTSKLNFGDDAGVLGSGVVSTPIVQDQTRKTFFFLTLEAISVNNTKIPFSSSSSASGEGNIIIDSGTTLTILEQFSYLELEKAVDKVVGGERVRVPQIPISLCYKASKDLKVPNITVHFSGADVKLEPNNIFIRVSDEAVCFAFVPSQSISIYGNLAQAGFLVGYDLKKKTVLQAN</sequence>
<evidence type="ECO:0000256" key="8">
    <source>
        <dbReference type="SAM" id="SignalP"/>
    </source>
</evidence>
<dbReference type="PROSITE" id="PS00141">
    <property type="entry name" value="ASP_PROTEASE"/>
    <property type="match status" value="1"/>
</dbReference>
<dbReference type="EMBL" id="PDCK01000039">
    <property type="protein sequence ID" value="PRQ56946.1"/>
    <property type="molecule type" value="Genomic_DNA"/>
</dbReference>
<keyword evidence="6 10" id="KW-0378">Hydrolase</keyword>
<dbReference type="GO" id="GO:0006508">
    <property type="term" value="P:proteolysis"/>
    <property type="evidence" value="ECO:0007669"/>
    <property type="project" value="UniProtKB-KW"/>
</dbReference>
<dbReference type="AlphaFoldDB" id="A0A2P6SE37"/>
<comment type="caution">
    <text evidence="10">The sequence shown here is derived from an EMBL/GenBank/DDBJ whole genome shotgun (WGS) entry which is preliminary data.</text>
</comment>
<gene>
    <name evidence="10" type="ORF">RchiOBHm_Chr1g0342861</name>
</gene>
<keyword evidence="3" id="KW-0964">Secreted</keyword>
<organism evidence="10 11">
    <name type="scientific">Rosa chinensis</name>
    <name type="common">China rose</name>
    <dbReference type="NCBI Taxonomy" id="74649"/>
    <lineage>
        <taxon>Eukaryota</taxon>
        <taxon>Viridiplantae</taxon>
        <taxon>Streptophyta</taxon>
        <taxon>Embryophyta</taxon>
        <taxon>Tracheophyta</taxon>
        <taxon>Spermatophyta</taxon>
        <taxon>Magnoliopsida</taxon>
        <taxon>eudicotyledons</taxon>
        <taxon>Gunneridae</taxon>
        <taxon>Pentapetalae</taxon>
        <taxon>rosids</taxon>
        <taxon>fabids</taxon>
        <taxon>Rosales</taxon>
        <taxon>Rosaceae</taxon>
        <taxon>Rosoideae</taxon>
        <taxon>Rosoideae incertae sedis</taxon>
        <taxon>Rosa</taxon>
    </lineage>
</organism>
<feature type="domain" description="Peptidase A1" evidence="9">
    <location>
        <begin position="92"/>
        <end position="412"/>
    </location>
</feature>
<evidence type="ECO:0000256" key="3">
    <source>
        <dbReference type="ARBA" id="ARBA00022525"/>
    </source>
</evidence>
<evidence type="ECO:0000256" key="6">
    <source>
        <dbReference type="ARBA" id="ARBA00022801"/>
    </source>
</evidence>
<dbReference type="PANTHER" id="PTHR47967">
    <property type="entry name" value="OS07G0603500 PROTEIN-RELATED"/>
    <property type="match status" value="1"/>
</dbReference>
<protein>
    <submittedName>
        <fullName evidence="10">Putative nepenthesin</fullName>
        <ecNumber evidence="10">3.4.23.12</ecNumber>
    </submittedName>
</protein>
<dbReference type="Gramene" id="PRQ56946">
    <property type="protein sequence ID" value="PRQ56946"/>
    <property type="gene ID" value="RchiOBHm_Chr1g0342861"/>
</dbReference>
<dbReference type="InterPro" id="IPR033121">
    <property type="entry name" value="PEPTIDASE_A1"/>
</dbReference>
<dbReference type="GO" id="GO:0004190">
    <property type="term" value="F:aspartic-type endopeptidase activity"/>
    <property type="evidence" value="ECO:0007669"/>
    <property type="project" value="UniProtKB-KW"/>
</dbReference>
<dbReference type="InterPro" id="IPR034161">
    <property type="entry name" value="Pepsin-like_plant"/>
</dbReference>
<keyword evidence="4" id="KW-0645">Protease</keyword>
<dbReference type="Proteomes" id="UP000238479">
    <property type="component" value="Chromosome 1"/>
</dbReference>
<keyword evidence="5" id="KW-0064">Aspartyl protease</keyword>
<dbReference type="EC" id="3.4.23.12" evidence="10"/>
<keyword evidence="11" id="KW-1185">Reference proteome</keyword>
<evidence type="ECO:0000313" key="10">
    <source>
        <dbReference type="EMBL" id="PRQ56946.1"/>
    </source>
</evidence>
<dbReference type="InterPro" id="IPR032799">
    <property type="entry name" value="TAXi_C"/>
</dbReference>
<dbReference type="FunFam" id="2.40.70.10:FF:000050">
    <property type="entry name" value="Aspartic proteinase CDR1"/>
    <property type="match status" value="1"/>
</dbReference>
<dbReference type="GO" id="GO:0005576">
    <property type="term" value="C:extracellular region"/>
    <property type="evidence" value="ECO:0007669"/>
    <property type="project" value="UniProtKB-SubCell"/>
</dbReference>
<dbReference type="Pfam" id="PF14541">
    <property type="entry name" value="TAXi_C"/>
    <property type="match status" value="1"/>
</dbReference>
<accession>A0A2P6SE37</accession>
<dbReference type="PANTHER" id="PTHR47967:SF66">
    <property type="entry name" value="ASPARTIC PROTEINASE CDR1-RELATED"/>
    <property type="match status" value="1"/>
</dbReference>
<dbReference type="PROSITE" id="PS51767">
    <property type="entry name" value="PEPTIDASE_A1"/>
    <property type="match status" value="1"/>
</dbReference>
<dbReference type="Gene3D" id="2.40.70.10">
    <property type="entry name" value="Acid Proteases"/>
    <property type="match status" value="2"/>
</dbReference>
<dbReference type="InterPro" id="IPR021109">
    <property type="entry name" value="Peptidase_aspartic_dom_sf"/>
</dbReference>
<dbReference type="InterPro" id="IPR032861">
    <property type="entry name" value="TAXi_N"/>
</dbReference>
<reference evidence="10 11" key="1">
    <citation type="journal article" date="2018" name="Nat. Genet.">
        <title>The Rosa genome provides new insights in the design of modern roses.</title>
        <authorList>
            <person name="Bendahmane M."/>
        </authorList>
    </citation>
    <scope>NUCLEOTIDE SEQUENCE [LARGE SCALE GENOMIC DNA]</scope>
    <source>
        <strain evidence="11">cv. Old Blush</strain>
    </source>
</reference>
<feature type="chain" id="PRO_5015105491" evidence="8">
    <location>
        <begin position="25"/>
        <end position="413"/>
    </location>
</feature>
<dbReference type="OMA" id="NNDECEY"/>
<comment type="similarity">
    <text evidence="2">Belongs to the peptidase A1 family.</text>
</comment>